<keyword evidence="3 5" id="KW-0808">Transferase</keyword>
<comment type="caution">
    <text evidence="7">The sequence shown here is derived from an EMBL/GenBank/DDBJ whole genome shotgun (WGS) entry which is preliminary data.</text>
</comment>
<evidence type="ECO:0000256" key="5">
    <source>
        <dbReference type="PIRNR" id="PIRNR000410"/>
    </source>
</evidence>
<dbReference type="SUPFAM" id="SSF47757">
    <property type="entry name" value="Chemotaxis receptor methyltransferase CheR, N-terminal domain"/>
    <property type="match status" value="1"/>
</dbReference>
<dbReference type="GO" id="GO:0008168">
    <property type="term" value="F:methyltransferase activity"/>
    <property type="evidence" value="ECO:0007669"/>
    <property type="project" value="UniProtKB-KW"/>
</dbReference>
<dbReference type="PROSITE" id="PS50123">
    <property type="entry name" value="CHER"/>
    <property type="match status" value="1"/>
</dbReference>
<comment type="catalytic activity">
    <reaction evidence="1 5">
        <text>L-glutamyl-[protein] + S-adenosyl-L-methionine = [protein]-L-glutamate 5-O-methyl ester + S-adenosyl-L-homocysteine</text>
        <dbReference type="Rhea" id="RHEA:24452"/>
        <dbReference type="Rhea" id="RHEA-COMP:10208"/>
        <dbReference type="Rhea" id="RHEA-COMP:10311"/>
        <dbReference type="ChEBI" id="CHEBI:29973"/>
        <dbReference type="ChEBI" id="CHEBI:57856"/>
        <dbReference type="ChEBI" id="CHEBI:59789"/>
        <dbReference type="ChEBI" id="CHEBI:82795"/>
        <dbReference type="EC" id="2.1.1.80"/>
    </reaction>
</comment>
<dbReference type="Proteomes" id="UP001156706">
    <property type="component" value="Unassembled WGS sequence"/>
</dbReference>
<dbReference type="SUPFAM" id="SSF53335">
    <property type="entry name" value="S-adenosyl-L-methionine-dependent methyltransferases"/>
    <property type="match status" value="1"/>
</dbReference>
<dbReference type="PANTHER" id="PTHR24422">
    <property type="entry name" value="CHEMOTAXIS PROTEIN METHYLTRANSFERASE"/>
    <property type="match status" value="1"/>
</dbReference>
<keyword evidence="4 5" id="KW-0949">S-adenosyl-L-methionine</keyword>
<dbReference type="Pfam" id="PF03705">
    <property type="entry name" value="CheR_N"/>
    <property type="match status" value="1"/>
</dbReference>
<keyword evidence="8" id="KW-1185">Reference proteome</keyword>
<gene>
    <name evidence="7" type="primary">cheR2_2</name>
    <name evidence="7" type="ORF">GCM10007907_37570</name>
</gene>
<dbReference type="RefSeq" id="WP_284198036.1">
    <property type="nucleotide sequence ID" value="NZ_BSOG01000006.1"/>
</dbReference>
<organism evidence="7 8">
    <name type="scientific">Chitinimonas prasina</name>
    <dbReference type="NCBI Taxonomy" id="1434937"/>
    <lineage>
        <taxon>Bacteria</taxon>
        <taxon>Pseudomonadati</taxon>
        <taxon>Pseudomonadota</taxon>
        <taxon>Betaproteobacteria</taxon>
        <taxon>Neisseriales</taxon>
        <taxon>Chitinibacteraceae</taxon>
        <taxon>Chitinimonas</taxon>
    </lineage>
</organism>
<accession>A0ABQ5YMJ2</accession>
<dbReference type="PRINTS" id="PR00996">
    <property type="entry name" value="CHERMTFRASE"/>
</dbReference>
<dbReference type="InterPro" id="IPR029063">
    <property type="entry name" value="SAM-dependent_MTases_sf"/>
</dbReference>
<feature type="domain" description="CheR-type methyltransferase" evidence="6">
    <location>
        <begin position="4"/>
        <end position="273"/>
    </location>
</feature>
<evidence type="ECO:0000256" key="1">
    <source>
        <dbReference type="ARBA" id="ARBA00001541"/>
    </source>
</evidence>
<dbReference type="PANTHER" id="PTHR24422:SF19">
    <property type="entry name" value="CHEMOTAXIS PROTEIN METHYLTRANSFERASE"/>
    <property type="match status" value="1"/>
</dbReference>
<dbReference type="Gene3D" id="1.10.155.10">
    <property type="entry name" value="Chemotaxis receptor methyltransferase CheR, N-terminal domain"/>
    <property type="match status" value="1"/>
</dbReference>
<evidence type="ECO:0000256" key="2">
    <source>
        <dbReference type="ARBA" id="ARBA00022603"/>
    </source>
</evidence>
<sequence length="279" mass="32008">MTVQRDAEFAFTDMEFEHVRHMIYQHAGIVLNSCKKQMAYTRLVRRIRQLRLGGFSEYLAYLEDDKEGEEWQAFVNALTTNLTSFFRENHHFSDLAAMATQWYQRHGQIRVWCAAASTGEEPYSIAMTLVEALPGKQAAISILASDLDTQVLETAQNGIYPLDRLEGVSAERRSRFFYRGKGQNQGLARVDPALTSLIRFRQINLLDAHWPIDGNLNAIFCRNVMIYFDKPTQKKLVDRFRPLILDDGRLFVGHSENIGHLSDSWRSCGRTVFAPQVQA</sequence>
<dbReference type="EC" id="2.1.1.80" evidence="5"/>
<reference evidence="8" key="1">
    <citation type="journal article" date="2019" name="Int. J. Syst. Evol. Microbiol.">
        <title>The Global Catalogue of Microorganisms (GCM) 10K type strain sequencing project: providing services to taxonomists for standard genome sequencing and annotation.</title>
        <authorList>
            <consortium name="The Broad Institute Genomics Platform"/>
            <consortium name="The Broad Institute Genome Sequencing Center for Infectious Disease"/>
            <person name="Wu L."/>
            <person name="Ma J."/>
        </authorList>
    </citation>
    <scope>NUCLEOTIDE SEQUENCE [LARGE SCALE GENOMIC DNA]</scope>
    <source>
        <strain evidence="8">NBRC 110044</strain>
    </source>
</reference>
<dbReference type="Pfam" id="PF01739">
    <property type="entry name" value="CheR"/>
    <property type="match status" value="1"/>
</dbReference>
<evidence type="ECO:0000256" key="3">
    <source>
        <dbReference type="ARBA" id="ARBA00022679"/>
    </source>
</evidence>
<comment type="function">
    <text evidence="5">Methylation of the membrane-bound methyl-accepting chemotaxis proteins (MCP) to form gamma-glutamyl methyl ester residues in MCP.</text>
</comment>
<dbReference type="InterPro" id="IPR022641">
    <property type="entry name" value="CheR_N"/>
</dbReference>
<protein>
    <recommendedName>
        <fullName evidence="5">Chemotaxis protein methyltransferase</fullName>
        <ecNumber evidence="5">2.1.1.80</ecNumber>
    </recommendedName>
</protein>
<evidence type="ECO:0000256" key="4">
    <source>
        <dbReference type="ARBA" id="ARBA00022691"/>
    </source>
</evidence>
<dbReference type="InterPro" id="IPR050903">
    <property type="entry name" value="Bact_Chemotaxis_MeTrfase"/>
</dbReference>
<name>A0ABQ5YMJ2_9NEIS</name>
<dbReference type="InterPro" id="IPR026024">
    <property type="entry name" value="Chemotaxis_MeTrfase_CheR"/>
</dbReference>
<dbReference type="PIRSF" id="PIRSF000410">
    <property type="entry name" value="CheR"/>
    <property type="match status" value="1"/>
</dbReference>
<dbReference type="InterPro" id="IPR000780">
    <property type="entry name" value="CheR_MeTrfase"/>
</dbReference>
<dbReference type="GO" id="GO:0032259">
    <property type="term" value="P:methylation"/>
    <property type="evidence" value="ECO:0007669"/>
    <property type="project" value="UniProtKB-KW"/>
</dbReference>
<dbReference type="SMART" id="SM00138">
    <property type="entry name" value="MeTrc"/>
    <property type="match status" value="1"/>
</dbReference>
<evidence type="ECO:0000259" key="6">
    <source>
        <dbReference type="PROSITE" id="PS50123"/>
    </source>
</evidence>
<dbReference type="Gene3D" id="3.40.50.150">
    <property type="entry name" value="Vaccinia Virus protein VP39"/>
    <property type="match status" value="1"/>
</dbReference>
<evidence type="ECO:0000313" key="8">
    <source>
        <dbReference type="Proteomes" id="UP001156706"/>
    </source>
</evidence>
<keyword evidence="2 5" id="KW-0489">Methyltransferase</keyword>
<evidence type="ECO:0000313" key="7">
    <source>
        <dbReference type="EMBL" id="GLR14967.1"/>
    </source>
</evidence>
<dbReference type="InterPro" id="IPR036804">
    <property type="entry name" value="CheR_N_sf"/>
</dbReference>
<dbReference type="InterPro" id="IPR022642">
    <property type="entry name" value="CheR_C"/>
</dbReference>
<proteinExistence type="predicted"/>
<dbReference type="EMBL" id="BSOG01000006">
    <property type="protein sequence ID" value="GLR14967.1"/>
    <property type="molecule type" value="Genomic_DNA"/>
</dbReference>